<organism evidence="3 4">
    <name type="scientific">Tenebrio molitor</name>
    <name type="common">Yellow mealworm beetle</name>
    <dbReference type="NCBI Taxonomy" id="7067"/>
    <lineage>
        <taxon>Eukaryota</taxon>
        <taxon>Metazoa</taxon>
        <taxon>Ecdysozoa</taxon>
        <taxon>Arthropoda</taxon>
        <taxon>Hexapoda</taxon>
        <taxon>Insecta</taxon>
        <taxon>Pterygota</taxon>
        <taxon>Neoptera</taxon>
        <taxon>Endopterygota</taxon>
        <taxon>Coleoptera</taxon>
        <taxon>Polyphaga</taxon>
        <taxon>Cucujiformia</taxon>
        <taxon>Tenebrionidae</taxon>
        <taxon>Tenebrio</taxon>
    </lineage>
</organism>
<protein>
    <recommendedName>
        <fullName evidence="2">Symplekin C-terminal domain-containing protein</fullName>
    </recommendedName>
</protein>
<reference evidence="3" key="1">
    <citation type="journal article" date="2020" name="J Insects Food Feed">
        <title>The yellow mealworm (Tenebrio molitor) genome: a resource for the emerging insects as food and feed industry.</title>
        <authorList>
            <person name="Eriksson T."/>
            <person name="Andere A."/>
            <person name="Kelstrup H."/>
            <person name="Emery V."/>
            <person name="Picard C."/>
        </authorList>
    </citation>
    <scope>NUCLEOTIDE SEQUENCE</scope>
    <source>
        <strain evidence="3">Stoneville</strain>
        <tissue evidence="3">Whole head</tissue>
    </source>
</reference>
<feature type="domain" description="Symplekin C-terminal" evidence="2">
    <location>
        <begin position="308"/>
        <end position="443"/>
    </location>
</feature>
<keyword evidence="4" id="KW-1185">Reference proteome</keyword>
<dbReference type="Pfam" id="PF12295">
    <property type="entry name" value="Symplekin_C"/>
    <property type="match status" value="1"/>
</dbReference>
<evidence type="ECO:0000313" key="3">
    <source>
        <dbReference type="EMBL" id="KAH0815035.1"/>
    </source>
</evidence>
<proteinExistence type="predicted"/>
<feature type="compositionally biased region" description="Low complexity" evidence="1">
    <location>
        <begin position="509"/>
        <end position="519"/>
    </location>
</feature>
<feature type="region of interest" description="Disordered" evidence="1">
    <location>
        <begin position="495"/>
        <end position="533"/>
    </location>
</feature>
<dbReference type="Proteomes" id="UP000719412">
    <property type="component" value="Unassembled WGS sequence"/>
</dbReference>
<reference evidence="3" key="2">
    <citation type="submission" date="2021-08" db="EMBL/GenBank/DDBJ databases">
        <authorList>
            <person name="Eriksson T."/>
        </authorList>
    </citation>
    <scope>NUCLEOTIDE SEQUENCE</scope>
    <source>
        <strain evidence="3">Stoneville</strain>
        <tissue evidence="3">Whole head</tissue>
    </source>
</reference>
<dbReference type="PANTHER" id="PTHR15245:SF20">
    <property type="entry name" value="SYMPLEKIN"/>
    <property type="match status" value="1"/>
</dbReference>
<dbReference type="AlphaFoldDB" id="A0A8J6HAA1"/>
<accession>A0A8J6HAA1</accession>
<evidence type="ECO:0000259" key="2">
    <source>
        <dbReference type="Pfam" id="PF12295"/>
    </source>
</evidence>
<dbReference type="EMBL" id="JABDTM020023652">
    <property type="protein sequence ID" value="KAH0815035.1"/>
    <property type="molecule type" value="Genomic_DNA"/>
</dbReference>
<sequence>MFAPMIRGDVTLRLNLENTVQQKIVTRRYLRTHVDLALAWLFEEYGILQGFSRVPPLRKDTKLDKSYNTLLCTFINASSNDSAVFSRLLLEAPLITDEALDKVHQLCREEKKCTWALGLLRDLAVRKPPKQLMFLNALLSYTTYECNVIRDCAISHVLELHQRADLKLVIEEFARMNLEFLKLQRPPESLCGFSQGRLKSETWGDDFIKACLLPYISLLPANETLIHDLAKVYVQTGANIKRIILRLLETPIRSMGMDSPELLKLVEDCPKGSETLVTRVIHVLTDKGPPSAQLVQRVRDLYHTRVSDVRFLIPVLNGLSKKEVIAALPKLIKLNPVVVREVFNRLLGLHGDSPITPTELLVALHLIDSNRADLKTIIKATSMCLQEKQVFTQEVLAVVLQQLMDQTPLPTLLMRTVIQALGSYPRLSGFVMNILQRLILKQLPAPQLSDALTICPELKEPLKEHLMNFTEGQRSHIPLTIQEIILGPYMQHPSGTTAVSPTVPPPVTTPTEDAVTTEPAGQQAAEPLPPGME</sequence>
<dbReference type="GO" id="GO:0005847">
    <property type="term" value="C:mRNA cleavage and polyadenylation specificity factor complex"/>
    <property type="evidence" value="ECO:0007669"/>
    <property type="project" value="TreeGrafter"/>
</dbReference>
<comment type="caution">
    <text evidence="3">The sequence shown here is derived from an EMBL/GenBank/DDBJ whole genome shotgun (WGS) entry which is preliminary data.</text>
</comment>
<name>A0A8J6HAA1_TENMO</name>
<dbReference type="InterPro" id="IPR022075">
    <property type="entry name" value="Symplekin_C"/>
</dbReference>
<evidence type="ECO:0000256" key="1">
    <source>
        <dbReference type="SAM" id="MobiDB-lite"/>
    </source>
</evidence>
<dbReference type="InterPro" id="IPR021850">
    <property type="entry name" value="Symplekin/Pta1"/>
</dbReference>
<gene>
    <name evidence="3" type="ORF">GEV33_007757</name>
</gene>
<evidence type="ECO:0000313" key="4">
    <source>
        <dbReference type="Proteomes" id="UP000719412"/>
    </source>
</evidence>
<dbReference type="PANTHER" id="PTHR15245">
    <property type="entry name" value="SYMPLEKIN-RELATED"/>
    <property type="match status" value="1"/>
</dbReference>